<dbReference type="AlphaFoldDB" id="A0A2N5X3B3"/>
<dbReference type="InterPro" id="IPR011008">
    <property type="entry name" value="Dimeric_a/b-barrel"/>
</dbReference>
<keyword evidence="2" id="KW-0560">Oxidoreductase</keyword>
<name>A0A2N5X3B3_9GAMM</name>
<protein>
    <submittedName>
        <fullName evidence="2">Antibiotic biosynthesis monooxygenase</fullName>
    </submittedName>
</protein>
<keyword evidence="2" id="KW-0503">Monooxygenase</keyword>
<reference evidence="2 3" key="1">
    <citation type="submission" date="2018-01" db="EMBL/GenBank/DDBJ databases">
        <title>The draft genome sequence of Halioglobus lutimaris HF004.</title>
        <authorList>
            <person name="Du Z.-J."/>
            <person name="Shi M.-J."/>
        </authorList>
    </citation>
    <scope>NUCLEOTIDE SEQUENCE [LARGE SCALE GENOMIC DNA]</scope>
    <source>
        <strain evidence="2 3">HF004</strain>
    </source>
</reference>
<dbReference type="EMBL" id="PKUS01000010">
    <property type="protein sequence ID" value="PLW68984.1"/>
    <property type="molecule type" value="Genomic_DNA"/>
</dbReference>
<evidence type="ECO:0000259" key="1">
    <source>
        <dbReference type="PROSITE" id="PS51725"/>
    </source>
</evidence>
<gene>
    <name evidence="2" type="ORF">C0039_10205</name>
</gene>
<evidence type="ECO:0000313" key="3">
    <source>
        <dbReference type="Proteomes" id="UP000235005"/>
    </source>
</evidence>
<dbReference type="Gene3D" id="3.30.70.100">
    <property type="match status" value="1"/>
</dbReference>
<keyword evidence="3" id="KW-1185">Reference proteome</keyword>
<evidence type="ECO:0000313" key="2">
    <source>
        <dbReference type="EMBL" id="PLW68984.1"/>
    </source>
</evidence>
<dbReference type="RefSeq" id="WP_101517992.1">
    <property type="nucleotide sequence ID" value="NZ_PKUS01000010.1"/>
</dbReference>
<dbReference type="OrthoDB" id="9812192at2"/>
<accession>A0A2N5X3B3</accession>
<sequence>MSKVTLKGYVIASDEDLPGIRAELPRHIELTRQEDGCLVFEVVQDPNDKHRFNVYEEFIDKAAFEAHQNRAKASSWWAVSRNLEKHYRIMDGF</sequence>
<dbReference type="InterPro" id="IPR007138">
    <property type="entry name" value="ABM_dom"/>
</dbReference>
<comment type="caution">
    <text evidence="2">The sequence shown here is derived from an EMBL/GenBank/DDBJ whole genome shotgun (WGS) entry which is preliminary data.</text>
</comment>
<dbReference type="GO" id="GO:0004497">
    <property type="term" value="F:monooxygenase activity"/>
    <property type="evidence" value="ECO:0007669"/>
    <property type="project" value="UniProtKB-KW"/>
</dbReference>
<dbReference type="Pfam" id="PF03992">
    <property type="entry name" value="ABM"/>
    <property type="match status" value="1"/>
</dbReference>
<feature type="domain" description="ABM" evidence="1">
    <location>
        <begin position="4"/>
        <end position="93"/>
    </location>
</feature>
<dbReference type="Proteomes" id="UP000235005">
    <property type="component" value="Unassembled WGS sequence"/>
</dbReference>
<proteinExistence type="predicted"/>
<organism evidence="2 3">
    <name type="scientific">Pseudohalioglobus lutimaris</name>
    <dbReference type="NCBI Taxonomy" id="1737061"/>
    <lineage>
        <taxon>Bacteria</taxon>
        <taxon>Pseudomonadati</taxon>
        <taxon>Pseudomonadota</taxon>
        <taxon>Gammaproteobacteria</taxon>
        <taxon>Cellvibrionales</taxon>
        <taxon>Halieaceae</taxon>
        <taxon>Pseudohalioglobus</taxon>
    </lineage>
</organism>
<dbReference type="SUPFAM" id="SSF54909">
    <property type="entry name" value="Dimeric alpha+beta barrel"/>
    <property type="match status" value="1"/>
</dbReference>
<dbReference type="PROSITE" id="PS51725">
    <property type="entry name" value="ABM"/>
    <property type="match status" value="1"/>
</dbReference>